<dbReference type="EMBL" id="JBHUFD010000018">
    <property type="protein sequence ID" value="MFD1874733.1"/>
    <property type="molecule type" value="Genomic_DNA"/>
</dbReference>
<evidence type="ECO:0000256" key="1">
    <source>
        <dbReference type="SAM" id="SignalP"/>
    </source>
</evidence>
<organism evidence="2 3">
    <name type="scientific">Hymenobacter bucti</name>
    <dbReference type="NCBI Taxonomy" id="1844114"/>
    <lineage>
        <taxon>Bacteria</taxon>
        <taxon>Pseudomonadati</taxon>
        <taxon>Bacteroidota</taxon>
        <taxon>Cytophagia</taxon>
        <taxon>Cytophagales</taxon>
        <taxon>Hymenobacteraceae</taxon>
        <taxon>Hymenobacter</taxon>
    </lineage>
</organism>
<feature type="signal peptide" evidence="1">
    <location>
        <begin position="1"/>
        <end position="17"/>
    </location>
</feature>
<protein>
    <submittedName>
        <fullName evidence="2">Uncharacterized protein</fullName>
    </submittedName>
</protein>
<dbReference type="PROSITE" id="PS51257">
    <property type="entry name" value="PROKAR_LIPOPROTEIN"/>
    <property type="match status" value="1"/>
</dbReference>
<sequence>MLARYACRLLAPLLAVATIGCAPSYVLGVQPAQPHTLFTSGQPAAEAAADSVGLRLSFLGYEPEYLVFDAEYRNDSERPIEIVPTAFAYAPVRETGVVPPSQRIRPGQRVLAAVAAATQQLPWPALPPAPLPALDPEPQIVQLQAGADHEAQKASRTDWVGIALFAVALGTDIASTTRRRSETYEQAQTRAVIHNAAWGYQAVSTANRVRHAATAEALAQRAGQLSEYALRRVVLQPGQQVRGYVYLPRFDHADGLQVLAPVGRQQVMLSFVQSHQRR</sequence>
<feature type="chain" id="PRO_5046676128" evidence="1">
    <location>
        <begin position="18"/>
        <end position="278"/>
    </location>
</feature>
<evidence type="ECO:0000313" key="2">
    <source>
        <dbReference type="EMBL" id="MFD1874733.1"/>
    </source>
</evidence>
<dbReference type="Proteomes" id="UP001597197">
    <property type="component" value="Unassembled WGS sequence"/>
</dbReference>
<name>A0ABW4QYQ2_9BACT</name>
<keyword evidence="3" id="KW-1185">Reference proteome</keyword>
<dbReference type="RefSeq" id="WP_382316794.1">
    <property type="nucleotide sequence ID" value="NZ_JBHUFD010000018.1"/>
</dbReference>
<reference evidence="3" key="1">
    <citation type="journal article" date="2019" name="Int. J. Syst. Evol. Microbiol.">
        <title>The Global Catalogue of Microorganisms (GCM) 10K type strain sequencing project: providing services to taxonomists for standard genome sequencing and annotation.</title>
        <authorList>
            <consortium name="The Broad Institute Genomics Platform"/>
            <consortium name="The Broad Institute Genome Sequencing Center for Infectious Disease"/>
            <person name="Wu L."/>
            <person name="Ma J."/>
        </authorList>
    </citation>
    <scope>NUCLEOTIDE SEQUENCE [LARGE SCALE GENOMIC DNA]</scope>
    <source>
        <strain evidence="3">CGMCC 1.15795</strain>
    </source>
</reference>
<proteinExistence type="predicted"/>
<comment type="caution">
    <text evidence="2">The sequence shown here is derived from an EMBL/GenBank/DDBJ whole genome shotgun (WGS) entry which is preliminary data.</text>
</comment>
<keyword evidence="1" id="KW-0732">Signal</keyword>
<gene>
    <name evidence="2" type="ORF">ACFSDX_20010</name>
</gene>
<evidence type="ECO:0000313" key="3">
    <source>
        <dbReference type="Proteomes" id="UP001597197"/>
    </source>
</evidence>
<accession>A0ABW4QYQ2</accession>